<protein>
    <recommendedName>
        <fullName evidence="1">DUF7791 domain-containing protein</fullName>
    </recommendedName>
</protein>
<reference evidence="2" key="1">
    <citation type="journal article" date="2020" name="Stud. Mycol.">
        <title>101 Dothideomycetes genomes: a test case for predicting lifestyles and emergence of pathogens.</title>
        <authorList>
            <person name="Haridas S."/>
            <person name="Albert R."/>
            <person name="Binder M."/>
            <person name="Bloem J."/>
            <person name="Labutti K."/>
            <person name="Salamov A."/>
            <person name="Andreopoulos B."/>
            <person name="Baker S."/>
            <person name="Barry K."/>
            <person name="Bills G."/>
            <person name="Bluhm B."/>
            <person name="Cannon C."/>
            <person name="Castanera R."/>
            <person name="Culley D."/>
            <person name="Daum C."/>
            <person name="Ezra D."/>
            <person name="Gonzalez J."/>
            <person name="Henrissat B."/>
            <person name="Kuo A."/>
            <person name="Liang C."/>
            <person name="Lipzen A."/>
            <person name="Lutzoni F."/>
            <person name="Magnuson J."/>
            <person name="Mondo S."/>
            <person name="Nolan M."/>
            <person name="Ohm R."/>
            <person name="Pangilinan J."/>
            <person name="Park H.-J."/>
            <person name="Ramirez L."/>
            <person name="Alfaro M."/>
            <person name="Sun H."/>
            <person name="Tritt A."/>
            <person name="Yoshinaga Y."/>
            <person name="Zwiers L.-H."/>
            <person name="Turgeon B."/>
            <person name="Goodwin S."/>
            <person name="Spatafora J."/>
            <person name="Crous P."/>
            <person name="Grigoriev I."/>
        </authorList>
    </citation>
    <scope>NUCLEOTIDE SEQUENCE</scope>
    <source>
        <strain evidence="2">Tuck. ex Michener</strain>
    </source>
</reference>
<dbReference type="PANTHER" id="PTHR10039">
    <property type="entry name" value="AMELOGENIN"/>
    <property type="match status" value="1"/>
</dbReference>
<dbReference type="Pfam" id="PF25053">
    <property type="entry name" value="DUF7791"/>
    <property type="match status" value="1"/>
</dbReference>
<evidence type="ECO:0000313" key="2">
    <source>
        <dbReference type="EMBL" id="KAF2232940.1"/>
    </source>
</evidence>
<dbReference type="Proteomes" id="UP000800092">
    <property type="component" value="Unassembled WGS sequence"/>
</dbReference>
<sequence>MDPLTALSVTSSTLQIVDFGAKVLGEAYEIYHSRDGTTAAHTELKNQVRHLRSLCEAQTQTDASTPLSLQEQKLEQLCRNSNLIADELLGFLEDITSRKANSILGSLSASLKGRSGRGRIASLRRKLDEQKILISMRLLNVINIHAKLDSLKDHIHSADSDGLCCAVSNQQLRQSIQDVSTSMRRADMVNQVLSSLEFETMESRRDAVTEAHSQTFGWILEEGRRRDMPEVVPIRGKPGYDALGHRQRWTRADLMHSVMALKNQELICSTEAVRFCFFIDSLDEFQGAHQEICEMLQNMAYCDHIKLCISSRPWPVLRNAFGKDRTRTLCLQDITRRDIKLFVEDKLGADERYILLRQQEHIHVNLAKEVTRKAQGVFLWVSLVVNELLDSLQNCDTVKDLLTRLRGVPPTLTGYYGGMIDNIHPFYRRKASQTLLLLLQSRAINLPLLALSTLDDETYDDDDNSTHVSPFSEADLKLAASNLRTRLHGRCKDLIEIDQLSAPSKTAILQIGVRFSHRTIVDFLQGQTVHDKLRSDSGPEFDALSTLLRGCLLYLKRLPSDDGSWDMPCLRDIFFNSIERVIDIAQYKQLLYGKVESTLLTQLDRVASWWYQDDHPWKGMYQREGPYRRTPGQDYLAILAGWGLESFIKQRIEANPLLWEHLSARLLLYHATTYAQRPTLVLYLLQKGASPNEEVQELLGEPHQSVWQLYMNYLRASKYGRTLHPSPLEKQICVAKLLIEAGAEPRPLLNEVIGSRYRDLQGEFPEGGMMTTVEALIEVFGDEDGNYLVKLFEGEDSDPGRFEGWFDND</sequence>
<evidence type="ECO:0000259" key="1">
    <source>
        <dbReference type="Pfam" id="PF25053"/>
    </source>
</evidence>
<dbReference type="EMBL" id="ML991811">
    <property type="protein sequence ID" value="KAF2232940.1"/>
    <property type="molecule type" value="Genomic_DNA"/>
</dbReference>
<evidence type="ECO:0000313" key="3">
    <source>
        <dbReference type="Proteomes" id="UP000800092"/>
    </source>
</evidence>
<accession>A0A6A6H5E5</accession>
<dbReference type="OrthoDB" id="443402at2759"/>
<organism evidence="2 3">
    <name type="scientific">Viridothelium virens</name>
    <name type="common">Speckled blister lichen</name>
    <name type="synonym">Trypethelium virens</name>
    <dbReference type="NCBI Taxonomy" id="1048519"/>
    <lineage>
        <taxon>Eukaryota</taxon>
        <taxon>Fungi</taxon>
        <taxon>Dikarya</taxon>
        <taxon>Ascomycota</taxon>
        <taxon>Pezizomycotina</taxon>
        <taxon>Dothideomycetes</taxon>
        <taxon>Dothideomycetes incertae sedis</taxon>
        <taxon>Trypetheliales</taxon>
        <taxon>Trypetheliaceae</taxon>
        <taxon>Viridothelium</taxon>
    </lineage>
</organism>
<keyword evidence="3" id="KW-1185">Reference proteome</keyword>
<gene>
    <name evidence="2" type="ORF">EV356DRAFT_517065</name>
</gene>
<dbReference type="PANTHER" id="PTHR10039:SF5">
    <property type="entry name" value="NACHT DOMAIN-CONTAINING PROTEIN"/>
    <property type="match status" value="1"/>
</dbReference>
<feature type="domain" description="DUF7791" evidence="1">
    <location>
        <begin position="423"/>
        <end position="560"/>
    </location>
</feature>
<proteinExistence type="predicted"/>
<name>A0A6A6H5E5_VIRVR</name>
<dbReference type="AlphaFoldDB" id="A0A6A6H5E5"/>
<dbReference type="InterPro" id="IPR056693">
    <property type="entry name" value="DUF7791"/>
</dbReference>